<evidence type="ECO:0000313" key="2">
    <source>
        <dbReference type="Proteomes" id="UP001500740"/>
    </source>
</evidence>
<dbReference type="Proteomes" id="UP001500740">
    <property type="component" value="Unassembled WGS sequence"/>
</dbReference>
<dbReference type="Pfam" id="PF01663">
    <property type="entry name" value="Phosphodiest"/>
    <property type="match status" value="1"/>
</dbReference>
<proteinExistence type="predicted"/>
<dbReference type="InterPro" id="IPR002591">
    <property type="entry name" value="Phosphodiest/P_Trfase"/>
</dbReference>
<keyword evidence="2" id="KW-1185">Reference proteome</keyword>
<protein>
    <recommendedName>
        <fullName evidence="3">Alkaline phosphatase family protein</fullName>
    </recommendedName>
</protein>
<evidence type="ECO:0008006" key="3">
    <source>
        <dbReference type="Google" id="ProtNLM"/>
    </source>
</evidence>
<dbReference type="RefSeq" id="WP_343782618.1">
    <property type="nucleotide sequence ID" value="NZ_BAAACZ010000009.1"/>
</dbReference>
<dbReference type="PANTHER" id="PTHR10151:SF120">
    <property type="entry name" value="BIS(5'-ADENOSYL)-TRIPHOSPHATASE"/>
    <property type="match status" value="1"/>
</dbReference>
<gene>
    <name evidence="1" type="ORF">GCM10008935_13480</name>
</gene>
<dbReference type="PANTHER" id="PTHR10151">
    <property type="entry name" value="ECTONUCLEOTIDE PYROPHOSPHATASE/PHOSPHODIESTERASE"/>
    <property type="match status" value="1"/>
</dbReference>
<name>A0ABN0ZUM1_9BACI</name>
<organism evidence="1 2">
    <name type="scientific">Alkalibacillus silvisoli</name>
    <dbReference type="NCBI Taxonomy" id="392823"/>
    <lineage>
        <taxon>Bacteria</taxon>
        <taxon>Bacillati</taxon>
        <taxon>Bacillota</taxon>
        <taxon>Bacilli</taxon>
        <taxon>Bacillales</taxon>
        <taxon>Bacillaceae</taxon>
        <taxon>Alkalibacillus</taxon>
    </lineage>
</organism>
<reference evidence="1 2" key="1">
    <citation type="journal article" date="2019" name="Int. J. Syst. Evol. Microbiol.">
        <title>The Global Catalogue of Microorganisms (GCM) 10K type strain sequencing project: providing services to taxonomists for standard genome sequencing and annotation.</title>
        <authorList>
            <consortium name="The Broad Institute Genomics Platform"/>
            <consortium name="The Broad Institute Genome Sequencing Center for Infectious Disease"/>
            <person name="Wu L."/>
            <person name="Ma J."/>
        </authorList>
    </citation>
    <scope>NUCLEOTIDE SEQUENCE [LARGE SCALE GENOMIC DNA]</scope>
    <source>
        <strain evidence="1 2">JCM 14193</strain>
    </source>
</reference>
<dbReference type="SUPFAM" id="SSF53649">
    <property type="entry name" value="Alkaline phosphatase-like"/>
    <property type="match status" value="1"/>
</dbReference>
<dbReference type="EMBL" id="BAAACZ010000009">
    <property type="protein sequence ID" value="GAA0459488.1"/>
    <property type="molecule type" value="Genomic_DNA"/>
</dbReference>
<dbReference type="InterPro" id="IPR017850">
    <property type="entry name" value="Alkaline_phosphatase_core_sf"/>
</dbReference>
<sequence>MISQNKKKPIILINIDSLVSDPLQIAIQTGRAPALHFLMENGYFTPDMVSSYPTMSVTIDSTLLTGTYPDQHGIPGLNWFDFKHRKMINYGTGVREVFRMGFSQAAHNMVYQLNNVDLNQSVSTIYEELDHQGLSGASINSFVYRGPKKHDLNIPYLLRRTANLSDHLTTNAPELFSLGSLSSFRKFSFNPQILSGNRKFTSRELRYLIKRNLLPAFTLGVIQETDLRVHFKGPYDLRGIAKVDKEIQKVLNVYKSWEDAINQNIWIIIGDNGHSRTGWSYNQIIIDLRKILSGFKINKINTPVENDDQIVLSVNQRMAYIYILDERIPLRDIAGSLVKDPRIDVIAWQEDEKNIIQSGTKSGELIYQPGGDLTDLYGQSWTIRGDLSLLNIKKNEHNQLEYDDFPDALARIHGALHSHEGRYIVVNAKPGSEFKAQSTPFHIAGACHGSLHKQESLIPFLITGVDEEVKLPRLVELKDLILRLAK</sequence>
<dbReference type="Gene3D" id="3.40.720.10">
    <property type="entry name" value="Alkaline Phosphatase, subunit A"/>
    <property type="match status" value="1"/>
</dbReference>
<evidence type="ECO:0000313" key="1">
    <source>
        <dbReference type="EMBL" id="GAA0459488.1"/>
    </source>
</evidence>
<accession>A0ABN0ZUM1</accession>
<comment type="caution">
    <text evidence="1">The sequence shown here is derived from an EMBL/GenBank/DDBJ whole genome shotgun (WGS) entry which is preliminary data.</text>
</comment>